<proteinExistence type="predicted"/>
<dbReference type="Pfam" id="PF05015">
    <property type="entry name" value="HigB-like_toxin"/>
    <property type="match status" value="1"/>
</dbReference>
<dbReference type="OrthoDB" id="9801102at2"/>
<dbReference type="EMBL" id="OANU01000073">
    <property type="protein sequence ID" value="SNX49750.1"/>
    <property type="molecule type" value="Genomic_DNA"/>
</dbReference>
<dbReference type="AlphaFoldDB" id="A0A240EP41"/>
<dbReference type="InterPro" id="IPR007711">
    <property type="entry name" value="HigB-1"/>
</dbReference>
<sequence length="92" mass="10566">MIKSFKHKGLKKFYETGSKAGIQAKHERKLRVQLAAIDTATIVDDIDLPGFKLHPLKGDRDGIWSITVNGNWRITFEFVDGNAYILNYEDYH</sequence>
<dbReference type="PANTHER" id="PTHR40266">
    <property type="entry name" value="TOXIN HIGB-1"/>
    <property type="match status" value="1"/>
</dbReference>
<dbReference type="PANTHER" id="PTHR40266:SF2">
    <property type="entry name" value="TOXIN HIGB-1"/>
    <property type="match status" value="1"/>
</dbReference>
<evidence type="ECO:0000313" key="2">
    <source>
        <dbReference type="Proteomes" id="UP000219336"/>
    </source>
</evidence>
<protein>
    <submittedName>
        <fullName evidence="1">Toxin HigB-1</fullName>
    </submittedName>
</protein>
<dbReference type="RefSeq" id="WP_096994753.1">
    <property type="nucleotide sequence ID" value="NZ_JBHSII010000001.1"/>
</dbReference>
<accession>A0A240EP41</accession>
<dbReference type="SUPFAM" id="SSF143011">
    <property type="entry name" value="RelE-like"/>
    <property type="match status" value="1"/>
</dbReference>
<reference evidence="2" key="1">
    <citation type="submission" date="2016-06" db="EMBL/GenBank/DDBJ databases">
        <authorList>
            <person name="Rodrigo-Torres L."/>
            <person name="Arahal R.D."/>
            <person name="Lucena T."/>
        </authorList>
    </citation>
    <scope>NUCLEOTIDE SEQUENCE [LARGE SCALE GENOMIC DNA]</scope>
    <source>
        <strain evidence="2">CECT8203</strain>
    </source>
</reference>
<organism evidence="1 2">
    <name type="scientific">Vibrio thalassae</name>
    <dbReference type="NCBI Taxonomy" id="1243014"/>
    <lineage>
        <taxon>Bacteria</taxon>
        <taxon>Pseudomonadati</taxon>
        <taxon>Pseudomonadota</taxon>
        <taxon>Gammaproteobacteria</taxon>
        <taxon>Vibrionales</taxon>
        <taxon>Vibrionaceae</taxon>
        <taxon>Vibrio</taxon>
    </lineage>
</organism>
<gene>
    <name evidence="1" type="primary">higB-1</name>
    <name evidence="1" type="ORF">VTH8203_03398</name>
</gene>
<keyword evidence="2" id="KW-1185">Reference proteome</keyword>
<name>A0A240EP41_9VIBR</name>
<dbReference type="InterPro" id="IPR035093">
    <property type="entry name" value="RelE/ParE_toxin_dom_sf"/>
</dbReference>
<dbReference type="Proteomes" id="UP000219336">
    <property type="component" value="Unassembled WGS sequence"/>
</dbReference>
<dbReference type="Gene3D" id="3.30.2310.20">
    <property type="entry name" value="RelE-like"/>
    <property type="match status" value="1"/>
</dbReference>
<evidence type="ECO:0000313" key="1">
    <source>
        <dbReference type="EMBL" id="SNX49750.1"/>
    </source>
</evidence>